<accession>A0A087CHM4</accession>
<organism evidence="3 4">
    <name type="scientific">Bifidobacterium psychraerophilum</name>
    <dbReference type="NCBI Taxonomy" id="218140"/>
    <lineage>
        <taxon>Bacteria</taxon>
        <taxon>Bacillati</taxon>
        <taxon>Actinomycetota</taxon>
        <taxon>Actinomycetes</taxon>
        <taxon>Bifidobacteriales</taxon>
        <taxon>Bifidobacteriaceae</taxon>
        <taxon>Bifidobacterium</taxon>
    </lineage>
</organism>
<sequence length="528" mass="57343">MTISLRGLLGQSDLHLEVVVAGHPESVDAPISWVHSTELADPTPYLEGGELILLTGLAMKGNEADEDQRQYARRLVKAGVRGIGFGVGVRHREIPAWLIEQCERYGLPLFAVPAPTPFIAITKAVSRKLTDERQRGFTRSYHDQRQLMRSVHTLYPVSSIVSKLAEIVGGWAALINPAGTVIESSHRFLPVEISALGDALTFSVLGEAKFMNVKGYDVAVFHVASPAGDTLGYLVAGRKGSTGSLNHTPVAAAVSLLSLAISRSTDANRVLSRLRASMVRRCLEGRANSVRPYAHDLWDGMPAEPLCAMRLVGDMNALEAAQRLVEPFRKSLVKNLNPVVFGMVEDDLWVIVSQSNATEWVNQLSRDSGVVLGVSSGSTWYDMARARHEAYQAAAEAKTTGAASMQYGQGSGAGALENMLEPSLLRAFADLKLAPLRNVVFNLSTGPHANREAGDGADTLSVGAIDVLRAWIEARGTMEEAARKLEIHRHTMSKYMTRIARLLAVDLQDPGTVAELWFACRYARPDEA</sequence>
<dbReference type="OrthoDB" id="8450798at2"/>
<dbReference type="InterPro" id="IPR051448">
    <property type="entry name" value="CdaR-like_regulators"/>
</dbReference>
<comment type="caution">
    <text evidence="3">The sequence shown here is derived from an EMBL/GenBank/DDBJ whole genome shotgun (WGS) entry which is preliminary data.</text>
</comment>
<dbReference type="eggNOG" id="COG2508">
    <property type="taxonomic scope" value="Bacteria"/>
</dbReference>
<dbReference type="GeneID" id="98299777"/>
<protein>
    <submittedName>
        <fullName evidence="3">PucR-like transcriptional regulator</fullName>
    </submittedName>
</protein>
<dbReference type="RefSeq" id="WP_033496872.1">
    <property type="nucleotide sequence ID" value="NZ_BAABVZ010000001.1"/>
</dbReference>
<keyword evidence="4" id="KW-1185">Reference proteome</keyword>
<evidence type="ECO:0000313" key="4">
    <source>
        <dbReference type="Proteomes" id="UP000029050"/>
    </source>
</evidence>
<reference evidence="3 4" key="1">
    <citation type="submission" date="2014-03" db="EMBL/GenBank/DDBJ databases">
        <title>Genomics of Bifidobacteria.</title>
        <authorList>
            <person name="Ventura M."/>
            <person name="Milani C."/>
            <person name="Lugli G.A."/>
        </authorList>
    </citation>
    <scope>NUCLEOTIDE SEQUENCE [LARGE SCALE GENOMIC DNA]</scope>
    <source>
        <strain evidence="3 4">LMG 21775</strain>
    </source>
</reference>
<evidence type="ECO:0000313" key="3">
    <source>
        <dbReference type="EMBL" id="KFI82774.1"/>
    </source>
</evidence>
<dbReference type="PANTHER" id="PTHR33744">
    <property type="entry name" value="CARBOHYDRATE DIACID REGULATOR"/>
    <property type="match status" value="1"/>
</dbReference>
<proteinExistence type="predicted"/>
<dbReference type="Gene3D" id="1.10.10.2840">
    <property type="entry name" value="PucR C-terminal helix-turn-helix domain"/>
    <property type="match status" value="1"/>
</dbReference>
<dbReference type="InterPro" id="IPR042070">
    <property type="entry name" value="PucR_C-HTH_sf"/>
</dbReference>
<dbReference type="PANTHER" id="PTHR33744:SF1">
    <property type="entry name" value="DNA-BINDING TRANSCRIPTIONAL ACTIVATOR ADER"/>
    <property type="match status" value="1"/>
</dbReference>
<dbReference type="Pfam" id="PF13556">
    <property type="entry name" value="HTH_30"/>
    <property type="match status" value="1"/>
</dbReference>
<dbReference type="STRING" id="218140.BPSY_0566"/>
<gene>
    <name evidence="3" type="ORF">BPSY_0566</name>
</gene>
<feature type="domain" description="Purine catabolism PurC-like" evidence="1">
    <location>
        <begin position="12"/>
        <end position="129"/>
    </location>
</feature>
<dbReference type="InterPro" id="IPR025736">
    <property type="entry name" value="PucR_C-HTH_dom"/>
</dbReference>
<dbReference type="Pfam" id="PF07905">
    <property type="entry name" value="PucR"/>
    <property type="match status" value="1"/>
</dbReference>
<dbReference type="AlphaFoldDB" id="A0A087CHM4"/>
<dbReference type="InterPro" id="IPR012914">
    <property type="entry name" value="PucR_dom"/>
</dbReference>
<name>A0A087CHM4_9BIFI</name>
<evidence type="ECO:0000259" key="2">
    <source>
        <dbReference type="Pfam" id="PF13556"/>
    </source>
</evidence>
<feature type="domain" description="PucR C-terminal helix-turn-helix" evidence="2">
    <location>
        <begin position="466"/>
        <end position="521"/>
    </location>
</feature>
<dbReference type="EMBL" id="JGZI01000008">
    <property type="protein sequence ID" value="KFI82774.1"/>
    <property type="molecule type" value="Genomic_DNA"/>
</dbReference>
<evidence type="ECO:0000259" key="1">
    <source>
        <dbReference type="Pfam" id="PF07905"/>
    </source>
</evidence>
<dbReference type="Proteomes" id="UP000029050">
    <property type="component" value="Unassembled WGS sequence"/>
</dbReference>